<feature type="domain" description="Response regulatory" evidence="7">
    <location>
        <begin position="5"/>
        <end position="122"/>
    </location>
</feature>
<dbReference type="OrthoDB" id="4149818at2"/>
<proteinExistence type="predicted"/>
<evidence type="ECO:0000313" key="8">
    <source>
        <dbReference type="EMBL" id="SDZ20632.1"/>
    </source>
</evidence>
<accession>A0A1H3R470</accession>
<dbReference type="GO" id="GO:0000160">
    <property type="term" value="P:phosphorelay signal transduction system"/>
    <property type="evidence" value="ECO:0007669"/>
    <property type="project" value="InterPro"/>
</dbReference>
<dbReference type="PANTHER" id="PTHR43214:SF24">
    <property type="entry name" value="TRANSCRIPTIONAL REGULATORY PROTEIN NARL-RELATED"/>
    <property type="match status" value="1"/>
</dbReference>
<dbReference type="InterPro" id="IPR000792">
    <property type="entry name" value="Tscrpt_reg_LuxR_C"/>
</dbReference>
<gene>
    <name evidence="8" type="ORF">SAMN05421504_110269</name>
</gene>
<dbReference type="InterPro" id="IPR039420">
    <property type="entry name" value="WalR-like"/>
</dbReference>
<keyword evidence="3 8" id="KW-0238">DNA-binding</keyword>
<dbReference type="InterPro" id="IPR011006">
    <property type="entry name" value="CheY-like_superfamily"/>
</dbReference>
<evidence type="ECO:0000256" key="1">
    <source>
        <dbReference type="ARBA" id="ARBA00022553"/>
    </source>
</evidence>
<dbReference type="InterPro" id="IPR058245">
    <property type="entry name" value="NreC/VraR/RcsB-like_REC"/>
</dbReference>
<dbReference type="AlphaFoldDB" id="A0A1H3R470"/>
<dbReference type="CDD" id="cd17535">
    <property type="entry name" value="REC_NarL-like"/>
    <property type="match status" value="1"/>
</dbReference>
<evidence type="ECO:0000256" key="5">
    <source>
        <dbReference type="PROSITE-ProRule" id="PRU00169"/>
    </source>
</evidence>
<name>A0A1H3R470_9PSEU</name>
<evidence type="ECO:0000256" key="4">
    <source>
        <dbReference type="ARBA" id="ARBA00023163"/>
    </source>
</evidence>
<dbReference type="GO" id="GO:0006355">
    <property type="term" value="P:regulation of DNA-templated transcription"/>
    <property type="evidence" value="ECO:0007669"/>
    <property type="project" value="InterPro"/>
</dbReference>
<dbReference type="InterPro" id="IPR016032">
    <property type="entry name" value="Sig_transdc_resp-reg_C-effctor"/>
</dbReference>
<dbReference type="EMBL" id="FNON01000010">
    <property type="protein sequence ID" value="SDZ20632.1"/>
    <property type="molecule type" value="Genomic_DNA"/>
</dbReference>
<dbReference type="Pfam" id="PF00072">
    <property type="entry name" value="Response_reg"/>
    <property type="match status" value="1"/>
</dbReference>
<feature type="domain" description="HTH luxR-type" evidence="6">
    <location>
        <begin position="141"/>
        <end position="206"/>
    </location>
</feature>
<evidence type="ECO:0000313" key="9">
    <source>
        <dbReference type="Proteomes" id="UP000199515"/>
    </source>
</evidence>
<dbReference type="SUPFAM" id="SSF52172">
    <property type="entry name" value="CheY-like"/>
    <property type="match status" value="1"/>
</dbReference>
<dbReference type="PROSITE" id="PS50043">
    <property type="entry name" value="HTH_LUXR_2"/>
    <property type="match status" value="1"/>
</dbReference>
<keyword evidence="4" id="KW-0804">Transcription</keyword>
<keyword evidence="2" id="KW-0805">Transcription regulation</keyword>
<organism evidence="8 9">
    <name type="scientific">Amycolatopsis xylanica</name>
    <dbReference type="NCBI Taxonomy" id="589385"/>
    <lineage>
        <taxon>Bacteria</taxon>
        <taxon>Bacillati</taxon>
        <taxon>Actinomycetota</taxon>
        <taxon>Actinomycetes</taxon>
        <taxon>Pseudonocardiales</taxon>
        <taxon>Pseudonocardiaceae</taxon>
        <taxon>Amycolatopsis</taxon>
    </lineage>
</organism>
<keyword evidence="9" id="KW-1185">Reference proteome</keyword>
<evidence type="ECO:0000256" key="2">
    <source>
        <dbReference type="ARBA" id="ARBA00023015"/>
    </source>
</evidence>
<dbReference type="PANTHER" id="PTHR43214">
    <property type="entry name" value="TWO-COMPONENT RESPONSE REGULATOR"/>
    <property type="match status" value="1"/>
</dbReference>
<dbReference type="RefSeq" id="WP_091297455.1">
    <property type="nucleotide sequence ID" value="NZ_FNON01000010.1"/>
</dbReference>
<dbReference type="SMART" id="SM00421">
    <property type="entry name" value="HTH_LUXR"/>
    <property type="match status" value="1"/>
</dbReference>
<dbReference type="SUPFAM" id="SSF46894">
    <property type="entry name" value="C-terminal effector domain of the bipartite response regulators"/>
    <property type="match status" value="1"/>
</dbReference>
<reference evidence="8 9" key="1">
    <citation type="submission" date="2016-10" db="EMBL/GenBank/DDBJ databases">
        <authorList>
            <person name="de Groot N.N."/>
        </authorList>
    </citation>
    <scope>NUCLEOTIDE SEQUENCE [LARGE SCALE GENOMIC DNA]</scope>
    <source>
        <strain evidence="8 9">CPCC 202699</strain>
    </source>
</reference>
<dbReference type="STRING" id="589385.SAMN05421504_110269"/>
<dbReference type="Gene3D" id="3.40.50.2300">
    <property type="match status" value="1"/>
</dbReference>
<dbReference type="Proteomes" id="UP000199515">
    <property type="component" value="Unassembled WGS sequence"/>
</dbReference>
<dbReference type="PRINTS" id="PR00038">
    <property type="entry name" value="HTHLUXR"/>
</dbReference>
<dbReference type="SMART" id="SM00448">
    <property type="entry name" value="REC"/>
    <property type="match status" value="1"/>
</dbReference>
<dbReference type="Pfam" id="PF00196">
    <property type="entry name" value="GerE"/>
    <property type="match status" value="1"/>
</dbReference>
<dbReference type="InterPro" id="IPR001789">
    <property type="entry name" value="Sig_transdc_resp-reg_receiver"/>
</dbReference>
<sequence length="209" mass="22374">MESISMLVVDDEPVIRYALRSLFGAADGVEEVNEAGTGEEAILECEKNSPDLVITELRLSGSSDGVEICQFAKEHLDGASVMVFAADASPASVAAALNAGADSFVHKTASNAELLDAVRRTRSGERAWILGEQKRPPGEPAPAAAMTLTQREESVLAFVLRRWSNAEIAAEMCLARQTVKNYVSRVLQKLGYASRAELFCSLDVKAGDA</sequence>
<dbReference type="GO" id="GO:0003677">
    <property type="term" value="F:DNA binding"/>
    <property type="evidence" value="ECO:0007669"/>
    <property type="project" value="UniProtKB-KW"/>
</dbReference>
<dbReference type="CDD" id="cd06170">
    <property type="entry name" value="LuxR_C_like"/>
    <property type="match status" value="1"/>
</dbReference>
<evidence type="ECO:0000256" key="3">
    <source>
        <dbReference type="ARBA" id="ARBA00023125"/>
    </source>
</evidence>
<evidence type="ECO:0000259" key="6">
    <source>
        <dbReference type="PROSITE" id="PS50043"/>
    </source>
</evidence>
<comment type="caution">
    <text evidence="5">Lacks conserved residue(s) required for the propagation of feature annotation.</text>
</comment>
<evidence type="ECO:0000259" key="7">
    <source>
        <dbReference type="PROSITE" id="PS50110"/>
    </source>
</evidence>
<keyword evidence="1" id="KW-0597">Phosphoprotein</keyword>
<protein>
    <submittedName>
        <fullName evidence="8">DNA-binding response regulator, NarL/FixJ family, contains REC and HTH domains</fullName>
    </submittedName>
</protein>
<dbReference type="PROSITE" id="PS50110">
    <property type="entry name" value="RESPONSE_REGULATORY"/>
    <property type="match status" value="1"/>
</dbReference>